<reference evidence="1" key="1">
    <citation type="submission" date="2019-08" db="EMBL/GenBank/DDBJ databases">
        <authorList>
            <person name="Kucharzyk K."/>
            <person name="Murdoch R.W."/>
            <person name="Higgins S."/>
            <person name="Loffler F."/>
        </authorList>
    </citation>
    <scope>NUCLEOTIDE SEQUENCE</scope>
</reference>
<comment type="caution">
    <text evidence="1">The sequence shown here is derived from an EMBL/GenBank/DDBJ whole genome shotgun (WGS) entry which is preliminary data.</text>
</comment>
<organism evidence="1">
    <name type="scientific">bioreactor metagenome</name>
    <dbReference type="NCBI Taxonomy" id="1076179"/>
    <lineage>
        <taxon>unclassified sequences</taxon>
        <taxon>metagenomes</taxon>
        <taxon>ecological metagenomes</taxon>
    </lineage>
</organism>
<dbReference type="AlphaFoldDB" id="A0A645C423"/>
<proteinExistence type="predicted"/>
<dbReference type="EMBL" id="VSSQ01024438">
    <property type="protein sequence ID" value="MPM71957.1"/>
    <property type="molecule type" value="Genomic_DNA"/>
</dbReference>
<gene>
    <name evidence="1" type="ORF">SDC9_118929</name>
</gene>
<sequence>MHQALRHEIKRGKAVADDRLQFAIQSRLHHLRQRVAVNFVRFADRHITQNIFCVLNRRRMRSVGKRLQQIAALCDSVGFFYHDAQRSLFAQIGKFFEHLLRGLEIQRSLKRSIVKPVFCENDFAVDRILRVEKMHVSRCDNGNSQAVAQRDDLAVDLENPFIGRLVFTHQKGVVAARLNL</sequence>
<accession>A0A645C423</accession>
<protein>
    <submittedName>
        <fullName evidence="1">Uncharacterized protein</fullName>
    </submittedName>
</protein>
<evidence type="ECO:0000313" key="1">
    <source>
        <dbReference type="EMBL" id="MPM71957.1"/>
    </source>
</evidence>
<name>A0A645C423_9ZZZZ</name>